<protein>
    <submittedName>
        <fullName evidence="1">Uncharacterized protein</fullName>
    </submittedName>
</protein>
<name>X6N7M3_RETFI</name>
<reference evidence="1 2" key="1">
    <citation type="journal article" date="2013" name="Curr. Biol.">
        <title>The Genome of the Foraminiferan Reticulomyxa filosa.</title>
        <authorList>
            <person name="Glockner G."/>
            <person name="Hulsmann N."/>
            <person name="Schleicher M."/>
            <person name="Noegel A.A."/>
            <person name="Eichinger L."/>
            <person name="Gallinger C."/>
            <person name="Pawlowski J."/>
            <person name="Sierra R."/>
            <person name="Euteneuer U."/>
            <person name="Pillet L."/>
            <person name="Moustafa A."/>
            <person name="Platzer M."/>
            <person name="Groth M."/>
            <person name="Szafranski K."/>
            <person name="Schliwa M."/>
        </authorList>
    </citation>
    <scope>NUCLEOTIDE SEQUENCE [LARGE SCALE GENOMIC DNA]</scope>
</reference>
<dbReference type="AlphaFoldDB" id="X6N7M3"/>
<comment type="caution">
    <text evidence="1">The sequence shown here is derived from an EMBL/GenBank/DDBJ whole genome shotgun (WGS) entry which is preliminary data.</text>
</comment>
<accession>X6N7M3</accession>
<organism evidence="1 2">
    <name type="scientific">Reticulomyxa filosa</name>
    <dbReference type="NCBI Taxonomy" id="46433"/>
    <lineage>
        <taxon>Eukaryota</taxon>
        <taxon>Sar</taxon>
        <taxon>Rhizaria</taxon>
        <taxon>Retaria</taxon>
        <taxon>Foraminifera</taxon>
        <taxon>Monothalamids</taxon>
        <taxon>Reticulomyxidae</taxon>
        <taxon>Reticulomyxa</taxon>
    </lineage>
</organism>
<keyword evidence="2" id="KW-1185">Reference proteome</keyword>
<sequence>AGQARGDYCLVFASSAFSVLCSKKKALKNLMAFVLCIALEESCHDPLPMSGIEALDFGTANYMPTNAIGVGFNDQLSVSAVKDLGSLFNHLREHKGHYITSPYALRFSKLSNGTICSAYQKVPCAWIEMPLLDFNKTYSKIWHNLVGDTAGAHDTYAEAFDLMLGEKYQSIVHWGLWFAVNDSIWKNISSNDFQSFVDNYKHFNAEKFFCNPFTEKSGLDKTAFST</sequence>
<evidence type="ECO:0000313" key="2">
    <source>
        <dbReference type="Proteomes" id="UP000023152"/>
    </source>
</evidence>
<feature type="non-terminal residue" evidence="1">
    <location>
        <position position="1"/>
    </location>
</feature>
<dbReference type="Proteomes" id="UP000023152">
    <property type="component" value="Unassembled WGS sequence"/>
</dbReference>
<evidence type="ECO:0000313" key="1">
    <source>
        <dbReference type="EMBL" id="ETO22290.1"/>
    </source>
</evidence>
<dbReference type="EMBL" id="ASPP01010859">
    <property type="protein sequence ID" value="ETO22290.1"/>
    <property type="molecule type" value="Genomic_DNA"/>
</dbReference>
<proteinExistence type="predicted"/>
<gene>
    <name evidence="1" type="ORF">RFI_14909</name>
</gene>